<dbReference type="RefSeq" id="WP_092763098.1">
    <property type="nucleotide sequence ID" value="NZ_FNZQ01000004.1"/>
</dbReference>
<feature type="domain" description="UspA" evidence="2">
    <location>
        <begin position="1"/>
        <end position="134"/>
    </location>
</feature>
<organism evidence="3 4">
    <name type="scientific">Jannaschia helgolandensis</name>
    <dbReference type="NCBI Taxonomy" id="188906"/>
    <lineage>
        <taxon>Bacteria</taxon>
        <taxon>Pseudomonadati</taxon>
        <taxon>Pseudomonadota</taxon>
        <taxon>Alphaproteobacteria</taxon>
        <taxon>Rhodobacterales</taxon>
        <taxon>Roseobacteraceae</taxon>
        <taxon>Jannaschia</taxon>
    </lineage>
</organism>
<keyword evidence="4" id="KW-1185">Reference proteome</keyword>
<sequence>MYKNILVPMALDHGIGEAVLDVARTLLFEGGKITALHVLEAPQDSVKAYLDEAVVQEAFDHAKAKLDARVKGLPDVTAMVVKGHSGRGIIDVAVQQDVDCVVIGSHKPGLINYLLGSTAARVVRHAPCAVHVLRSRP</sequence>
<dbReference type="InterPro" id="IPR006016">
    <property type="entry name" value="UspA"/>
</dbReference>
<dbReference type="PRINTS" id="PR01438">
    <property type="entry name" value="UNVRSLSTRESS"/>
</dbReference>
<evidence type="ECO:0000313" key="3">
    <source>
        <dbReference type="EMBL" id="SEL31506.1"/>
    </source>
</evidence>
<dbReference type="STRING" id="188906.SAMN04488526_2436"/>
<name>A0A1H7P795_9RHOB</name>
<dbReference type="InterPro" id="IPR014729">
    <property type="entry name" value="Rossmann-like_a/b/a_fold"/>
</dbReference>
<reference evidence="3 4" key="1">
    <citation type="submission" date="2016-10" db="EMBL/GenBank/DDBJ databases">
        <authorList>
            <person name="de Groot N.N."/>
        </authorList>
    </citation>
    <scope>NUCLEOTIDE SEQUENCE [LARGE SCALE GENOMIC DNA]</scope>
    <source>
        <strain evidence="3 4">DSM 14858</strain>
    </source>
</reference>
<dbReference type="SUPFAM" id="SSF52402">
    <property type="entry name" value="Adenine nucleotide alpha hydrolases-like"/>
    <property type="match status" value="1"/>
</dbReference>
<evidence type="ECO:0000259" key="2">
    <source>
        <dbReference type="Pfam" id="PF00582"/>
    </source>
</evidence>
<dbReference type="Gene3D" id="3.40.50.620">
    <property type="entry name" value="HUPs"/>
    <property type="match status" value="1"/>
</dbReference>
<dbReference type="Pfam" id="PF00582">
    <property type="entry name" value="Usp"/>
    <property type="match status" value="1"/>
</dbReference>
<dbReference type="PANTHER" id="PTHR46268">
    <property type="entry name" value="STRESS RESPONSE PROTEIN NHAX"/>
    <property type="match status" value="1"/>
</dbReference>
<dbReference type="PANTHER" id="PTHR46268:SF6">
    <property type="entry name" value="UNIVERSAL STRESS PROTEIN UP12"/>
    <property type="match status" value="1"/>
</dbReference>
<protein>
    <submittedName>
        <fullName evidence="3">Nucleotide-binding universal stress protein, UspA family</fullName>
    </submittedName>
</protein>
<dbReference type="Proteomes" id="UP000199283">
    <property type="component" value="Unassembled WGS sequence"/>
</dbReference>
<dbReference type="OrthoDB" id="9792500at2"/>
<evidence type="ECO:0000256" key="1">
    <source>
        <dbReference type="ARBA" id="ARBA00008791"/>
    </source>
</evidence>
<accession>A0A1H7P795</accession>
<dbReference type="EMBL" id="FNZQ01000004">
    <property type="protein sequence ID" value="SEL31506.1"/>
    <property type="molecule type" value="Genomic_DNA"/>
</dbReference>
<proteinExistence type="inferred from homology"/>
<comment type="similarity">
    <text evidence="1">Belongs to the universal stress protein A family.</text>
</comment>
<dbReference type="CDD" id="cd00293">
    <property type="entry name" value="USP-like"/>
    <property type="match status" value="1"/>
</dbReference>
<dbReference type="AlphaFoldDB" id="A0A1H7P795"/>
<dbReference type="InterPro" id="IPR006015">
    <property type="entry name" value="Universal_stress_UspA"/>
</dbReference>
<evidence type="ECO:0000313" key="4">
    <source>
        <dbReference type="Proteomes" id="UP000199283"/>
    </source>
</evidence>
<gene>
    <name evidence="3" type="ORF">SAMN04488526_2436</name>
</gene>